<dbReference type="Pfam" id="PF08323">
    <property type="entry name" value="Glyco_transf_5"/>
    <property type="match status" value="1"/>
</dbReference>
<gene>
    <name evidence="7 10" type="primary">glgA</name>
    <name evidence="10" type="ORF">ACFSBH_05925</name>
</gene>
<accession>A0ABW4HP94</accession>
<organism evidence="10 11">
    <name type="scientific">Oceanobacillus luteolus</name>
    <dbReference type="NCBI Taxonomy" id="1274358"/>
    <lineage>
        <taxon>Bacteria</taxon>
        <taxon>Bacillati</taxon>
        <taxon>Bacillota</taxon>
        <taxon>Bacilli</taxon>
        <taxon>Bacillales</taxon>
        <taxon>Bacillaceae</taxon>
        <taxon>Oceanobacillus</taxon>
    </lineage>
</organism>
<evidence type="ECO:0000313" key="10">
    <source>
        <dbReference type="EMBL" id="MFD1607186.1"/>
    </source>
</evidence>
<keyword evidence="6 7" id="KW-0320">Glycogen biosynthesis</keyword>
<feature type="domain" description="Glycosyl transferase family 1" evidence="8">
    <location>
        <begin position="287"/>
        <end position="443"/>
    </location>
</feature>
<dbReference type="CDD" id="cd03791">
    <property type="entry name" value="GT5_Glycogen_synthase_DULL1-like"/>
    <property type="match status" value="1"/>
</dbReference>
<keyword evidence="11" id="KW-1185">Reference proteome</keyword>
<evidence type="ECO:0000259" key="8">
    <source>
        <dbReference type="Pfam" id="PF00534"/>
    </source>
</evidence>
<dbReference type="HAMAP" id="MF_00484">
    <property type="entry name" value="Glycogen_synth"/>
    <property type="match status" value="1"/>
</dbReference>
<comment type="function">
    <text evidence="2 7">Synthesizes alpha-1,4-glucan chains using ADP-glucose.</text>
</comment>
<evidence type="ECO:0000256" key="2">
    <source>
        <dbReference type="ARBA" id="ARBA00002764"/>
    </source>
</evidence>
<protein>
    <recommendedName>
        <fullName evidence="7">Glycogen synthase</fullName>
        <ecNumber evidence="7">2.4.1.21</ecNumber>
    </recommendedName>
    <alternativeName>
        <fullName evidence="7">Starch [bacterial glycogen] synthase</fullName>
    </alternativeName>
</protein>
<dbReference type="NCBIfam" id="NF001898">
    <property type="entry name" value="PRK00654.1-1"/>
    <property type="match status" value="1"/>
</dbReference>
<name>A0ABW4HP94_9BACI</name>
<dbReference type="GO" id="GO:0009011">
    <property type="term" value="F:alpha-1,4-glucan glucosyltransferase (ADP-glucose donor) activity"/>
    <property type="evidence" value="ECO:0007669"/>
    <property type="project" value="UniProtKB-EC"/>
</dbReference>
<comment type="caution">
    <text evidence="10">The sequence shown here is derived from an EMBL/GenBank/DDBJ whole genome shotgun (WGS) entry which is preliminary data.</text>
</comment>
<feature type="binding site" evidence="7">
    <location>
        <position position="16"/>
    </location>
    <ligand>
        <name>ADP-alpha-D-glucose</name>
        <dbReference type="ChEBI" id="CHEBI:57498"/>
    </ligand>
</feature>
<evidence type="ECO:0000256" key="4">
    <source>
        <dbReference type="ARBA" id="ARBA00022676"/>
    </source>
</evidence>
<dbReference type="Pfam" id="PF00534">
    <property type="entry name" value="Glycos_transf_1"/>
    <property type="match status" value="1"/>
</dbReference>
<dbReference type="SUPFAM" id="SSF53756">
    <property type="entry name" value="UDP-Glycosyltransferase/glycogen phosphorylase"/>
    <property type="match status" value="1"/>
</dbReference>
<dbReference type="NCBIfam" id="TIGR02095">
    <property type="entry name" value="glgA"/>
    <property type="match status" value="1"/>
</dbReference>
<proteinExistence type="inferred from homology"/>
<dbReference type="InterPro" id="IPR001296">
    <property type="entry name" value="Glyco_trans_1"/>
</dbReference>
<dbReference type="Gene3D" id="3.40.50.2000">
    <property type="entry name" value="Glycogen Phosphorylase B"/>
    <property type="match status" value="2"/>
</dbReference>
<comment type="similarity">
    <text evidence="3 7">Belongs to the glycosyltransferase 1 family. Bacterial/plant glycogen synthase subfamily.</text>
</comment>
<dbReference type="InterPro" id="IPR013534">
    <property type="entry name" value="Starch_synth_cat_dom"/>
</dbReference>
<keyword evidence="5 7" id="KW-0808">Transferase</keyword>
<evidence type="ECO:0000256" key="3">
    <source>
        <dbReference type="ARBA" id="ARBA00010281"/>
    </source>
</evidence>
<evidence type="ECO:0000259" key="9">
    <source>
        <dbReference type="Pfam" id="PF08323"/>
    </source>
</evidence>
<sequence length="484" mass="55977">MEKVLFVASEGTPFIKTGGLADVIGSLPQALKTFEDLDVRVMLPYYDEISEEWKDNMTYLTSLDVQVGWRNQEATIYTLNYQDCIYYFIENDYYFTRKGIYGYYDDGERFVFFCHAVIEALKHLDFQPDILHAHDWQAALSVMLAKITQPVPNLKTVLTIHNLKYQGLMPVDIYDDFFQLGREHIAGMEWNGMLNSLKGGLFHADKITTVSPTYAVEIKDPYYGENLDRIIKDREKDLIGILNGIDTKEYNPMTDTHLPVNYRTARSKKQENRLLLHEELNFTYQPEAPLYIMVTRLVEQKGLHLVQHILEDFLQEDIQFIVLGTGEQEFEDYFRYLEDKYPEKVKSLLTFSEALARRLYASADFLVMPSQFEPCGLSQLIALQYKTVPIVRETGGLKDTVTAFNEETGEGNGFSFTNYNAHELLHVLHYSLSTYKDEEKWKQLIKNVNKGAFTWKQSAKQYSKLYQELTGSVKQLVSAGSDSF</sequence>
<dbReference type="InterPro" id="IPR011835">
    <property type="entry name" value="GS/SS"/>
</dbReference>
<dbReference type="RefSeq" id="WP_251513464.1">
    <property type="nucleotide sequence ID" value="NZ_JAMBON010000011.1"/>
</dbReference>
<evidence type="ECO:0000256" key="1">
    <source>
        <dbReference type="ARBA" id="ARBA00001478"/>
    </source>
</evidence>
<comment type="catalytic activity">
    <reaction evidence="1 7">
        <text>[(1-&gt;4)-alpha-D-glucosyl](n) + ADP-alpha-D-glucose = [(1-&gt;4)-alpha-D-glucosyl](n+1) + ADP + H(+)</text>
        <dbReference type="Rhea" id="RHEA:18189"/>
        <dbReference type="Rhea" id="RHEA-COMP:9584"/>
        <dbReference type="Rhea" id="RHEA-COMP:9587"/>
        <dbReference type="ChEBI" id="CHEBI:15378"/>
        <dbReference type="ChEBI" id="CHEBI:15444"/>
        <dbReference type="ChEBI" id="CHEBI:57498"/>
        <dbReference type="ChEBI" id="CHEBI:456216"/>
        <dbReference type="EC" id="2.4.1.21"/>
    </reaction>
</comment>
<keyword evidence="4 7" id="KW-0328">Glycosyltransferase</keyword>
<dbReference type="Proteomes" id="UP001597221">
    <property type="component" value="Unassembled WGS sequence"/>
</dbReference>
<dbReference type="PANTHER" id="PTHR45825:SF11">
    <property type="entry name" value="ALPHA AMYLASE DOMAIN-CONTAINING PROTEIN"/>
    <property type="match status" value="1"/>
</dbReference>
<evidence type="ECO:0000313" key="11">
    <source>
        <dbReference type="Proteomes" id="UP001597221"/>
    </source>
</evidence>
<comment type="pathway">
    <text evidence="7">Glycan biosynthesis; glycogen biosynthesis.</text>
</comment>
<evidence type="ECO:0000256" key="5">
    <source>
        <dbReference type="ARBA" id="ARBA00022679"/>
    </source>
</evidence>
<reference evidence="11" key="1">
    <citation type="journal article" date="2019" name="Int. J. Syst. Evol. Microbiol.">
        <title>The Global Catalogue of Microorganisms (GCM) 10K type strain sequencing project: providing services to taxonomists for standard genome sequencing and annotation.</title>
        <authorList>
            <consortium name="The Broad Institute Genomics Platform"/>
            <consortium name="The Broad Institute Genome Sequencing Center for Infectious Disease"/>
            <person name="Wu L."/>
            <person name="Ma J."/>
        </authorList>
    </citation>
    <scope>NUCLEOTIDE SEQUENCE [LARGE SCALE GENOMIC DNA]</scope>
    <source>
        <strain evidence="11">CGMCC 1.12376</strain>
    </source>
</reference>
<feature type="domain" description="Starch synthase catalytic" evidence="9">
    <location>
        <begin position="3"/>
        <end position="232"/>
    </location>
</feature>
<dbReference type="EMBL" id="JBHUDE010000028">
    <property type="protein sequence ID" value="MFD1607186.1"/>
    <property type="molecule type" value="Genomic_DNA"/>
</dbReference>
<dbReference type="EC" id="2.4.1.21" evidence="7"/>
<evidence type="ECO:0000256" key="6">
    <source>
        <dbReference type="ARBA" id="ARBA00023056"/>
    </source>
</evidence>
<dbReference type="PANTHER" id="PTHR45825">
    <property type="entry name" value="GRANULE-BOUND STARCH SYNTHASE 1, CHLOROPLASTIC/AMYLOPLASTIC"/>
    <property type="match status" value="1"/>
</dbReference>
<evidence type="ECO:0000256" key="7">
    <source>
        <dbReference type="HAMAP-Rule" id="MF_00484"/>
    </source>
</evidence>